<keyword evidence="4 7" id="KW-0442">Lipid degradation</keyword>
<organism evidence="8">
    <name type="scientific">Pyrodinium bahamense</name>
    <dbReference type="NCBI Taxonomy" id="73915"/>
    <lineage>
        <taxon>Eukaryota</taxon>
        <taxon>Sar</taxon>
        <taxon>Alveolata</taxon>
        <taxon>Dinophyceae</taxon>
        <taxon>Gonyaulacales</taxon>
        <taxon>Pyrocystaceae</taxon>
        <taxon>Pyrodinium</taxon>
    </lineage>
</organism>
<evidence type="ECO:0000256" key="7">
    <source>
        <dbReference type="RuleBase" id="RU364138"/>
    </source>
</evidence>
<keyword evidence="5 7" id="KW-0443">Lipid metabolism</keyword>
<evidence type="ECO:0000256" key="5">
    <source>
        <dbReference type="ARBA" id="ARBA00023098"/>
    </source>
</evidence>
<dbReference type="PANTHER" id="PTHR12370:SF3">
    <property type="entry name" value="PHOSPHOLIPASE B-LIKE 2-RELATED"/>
    <property type="match status" value="1"/>
</dbReference>
<dbReference type="EC" id="3.1.1.-" evidence="7"/>
<reference evidence="8" key="1">
    <citation type="submission" date="2021-01" db="EMBL/GenBank/DDBJ databases">
        <authorList>
            <person name="Corre E."/>
            <person name="Pelletier E."/>
            <person name="Niang G."/>
            <person name="Scheremetjew M."/>
            <person name="Finn R."/>
            <person name="Kale V."/>
            <person name="Holt S."/>
            <person name="Cochrane G."/>
            <person name="Meng A."/>
            <person name="Brown T."/>
            <person name="Cohen L."/>
        </authorList>
    </citation>
    <scope>NUCLEOTIDE SEQUENCE</scope>
    <source>
        <strain evidence="8">Pbaha01</strain>
    </source>
</reference>
<dbReference type="GO" id="GO:0004620">
    <property type="term" value="F:phospholipase activity"/>
    <property type="evidence" value="ECO:0007669"/>
    <property type="project" value="InterPro"/>
</dbReference>
<protein>
    <recommendedName>
        <fullName evidence="7">Phospholipase B-like</fullName>
        <ecNumber evidence="7">3.1.1.-</ecNumber>
    </recommendedName>
</protein>
<name>A0A7S0G106_9DINO</name>
<evidence type="ECO:0000256" key="1">
    <source>
        <dbReference type="ARBA" id="ARBA00007835"/>
    </source>
</evidence>
<gene>
    <name evidence="8" type="ORF">PBAH0796_LOCUS33126</name>
</gene>
<evidence type="ECO:0000256" key="4">
    <source>
        <dbReference type="ARBA" id="ARBA00022963"/>
    </source>
</evidence>
<dbReference type="GO" id="GO:0009395">
    <property type="term" value="P:phospholipid catabolic process"/>
    <property type="evidence" value="ECO:0007669"/>
    <property type="project" value="TreeGrafter"/>
</dbReference>
<dbReference type="EMBL" id="HBEG01054373">
    <property type="protein sequence ID" value="CAD8389654.1"/>
    <property type="molecule type" value="Transcribed_RNA"/>
</dbReference>
<evidence type="ECO:0000256" key="6">
    <source>
        <dbReference type="ARBA" id="ARBA00023180"/>
    </source>
</evidence>
<evidence type="ECO:0000313" key="8">
    <source>
        <dbReference type="EMBL" id="CAD8389654.1"/>
    </source>
</evidence>
<comment type="similarity">
    <text evidence="1 7">Belongs to the phospholipase B-like family.</text>
</comment>
<dbReference type="AlphaFoldDB" id="A0A7S0G106"/>
<comment type="function">
    <text evidence="7">Putative phospholipase.</text>
</comment>
<evidence type="ECO:0000256" key="2">
    <source>
        <dbReference type="ARBA" id="ARBA00022729"/>
    </source>
</evidence>
<accession>A0A7S0G106</accession>
<dbReference type="Pfam" id="PF04916">
    <property type="entry name" value="Phospholip_B"/>
    <property type="match status" value="1"/>
</dbReference>
<sequence length="602" mass="67211">MDAAAGVSMAFDLKRHSLELQAGIAPAHAVAWGRFDDRIATTGWSELSLETSTSKAVSNEVKMYSAGFVEGMLTCVRMSDFYANTYQLLMRTDSSIHALAAVRELLHRQIVFLKEKAGVEKQVSSEEPQSPYWKHARYVLFQLWGVCDGYNFAARQFEVNTLGLEEMLILNSGAELAQLMEAYSPEAFMQRALAQTSASFLQHDSDLATEHRRQSGPALPRRALGSRLHAHRGARRASPRGDEEDLLDDAHWEQRLSQSGRCSAFVRVADGNQDLFVGHTTWDDYSKMTRIFKYYKFNLEKANTVATHIAFSSYPGVVSSTDDFYLTDSGLVMMETSIEVLDPSVWDAIPDFAVSPRLPSFVHIMITNRMAKSAAEWVRLFKSADTGASASQWMVIDYNQFKANTPVQDNTLWVLEAIPGVMHMKDMSYYLREHGFWPSFNRPFFDEVREVSGHAVAERSHGSLYSWSDNPRAKIFAAAAGGTNALFDMRGLMSRNLYPNTSVVPSEPGHEISARMDLSPQLPVPNGGIDAKVTSSCLVEKLKVQAVSGPSHSMQKPFRWRGVDGTELWPGWPHIGLPDVWNFSFVQFSPVGVESLTDIGDC</sequence>
<dbReference type="Gene3D" id="3.60.60.30">
    <property type="match status" value="1"/>
</dbReference>
<evidence type="ECO:0000256" key="3">
    <source>
        <dbReference type="ARBA" id="ARBA00022801"/>
    </source>
</evidence>
<keyword evidence="3 7" id="KW-0378">Hydrolase</keyword>
<proteinExistence type="inferred from homology"/>
<dbReference type="PANTHER" id="PTHR12370">
    <property type="entry name" value="PHOSPHOLIPASE B-RELATED"/>
    <property type="match status" value="1"/>
</dbReference>
<dbReference type="InterPro" id="IPR007000">
    <property type="entry name" value="PLipase_B-like"/>
</dbReference>
<dbReference type="GO" id="GO:0005576">
    <property type="term" value="C:extracellular region"/>
    <property type="evidence" value="ECO:0007669"/>
    <property type="project" value="TreeGrafter"/>
</dbReference>
<keyword evidence="6" id="KW-0325">Glycoprotein</keyword>
<keyword evidence="2" id="KW-0732">Signal</keyword>